<accession>A0ABS6JKI5</accession>
<name>A0ABS6JKI5_9BACI</name>
<dbReference type="EMBL" id="JAHQCS010000131">
    <property type="protein sequence ID" value="MBU9713332.1"/>
    <property type="molecule type" value="Genomic_DNA"/>
</dbReference>
<keyword evidence="1" id="KW-0802">TPR repeat</keyword>
<dbReference type="PANTHER" id="PTHR12558:SF13">
    <property type="entry name" value="CELL DIVISION CYCLE PROTEIN 27 HOMOLOG"/>
    <property type="match status" value="1"/>
</dbReference>
<dbReference type="SMART" id="SM00028">
    <property type="entry name" value="TPR"/>
    <property type="match status" value="3"/>
</dbReference>
<feature type="repeat" description="TPR" evidence="1">
    <location>
        <begin position="84"/>
        <end position="117"/>
    </location>
</feature>
<dbReference type="PROSITE" id="PS50005">
    <property type="entry name" value="TPR"/>
    <property type="match status" value="2"/>
</dbReference>
<keyword evidence="3" id="KW-1185">Reference proteome</keyword>
<evidence type="ECO:0000256" key="1">
    <source>
        <dbReference type="PROSITE-ProRule" id="PRU00339"/>
    </source>
</evidence>
<feature type="repeat" description="TPR" evidence="1">
    <location>
        <begin position="39"/>
        <end position="72"/>
    </location>
</feature>
<gene>
    <name evidence="2" type="ORF">KS419_16500</name>
</gene>
<proteinExistence type="predicted"/>
<organism evidence="2 3">
    <name type="scientific">Evansella tamaricis</name>
    <dbReference type="NCBI Taxonomy" id="2069301"/>
    <lineage>
        <taxon>Bacteria</taxon>
        <taxon>Bacillati</taxon>
        <taxon>Bacillota</taxon>
        <taxon>Bacilli</taxon>
        <taxon>Bacillales</taxon>
        <taxon>Bacillaceae</taxon>
        <taxon>Evansella</taxon>
    </lineage>
</organism>
<dbReference type="PANTHER" id="PTHR12558">
    <property type="entry name" value="CELL DIVISION CYCLE 16,23,27"/>
    <property type="match status" value="1"/>
</dbReference>
<dbReference type="Pfam" id="PF13181">
    <property type="entry name" value="TPR_8"/>
    <property type="match status" value="3"/>
</dbReference>
<dbReference type="InterPro" id="IPR019734">
    <property type="entry name" value="TPR_rpt"/>
</dbReference>
<protein>
    <recommendedName>
        <fullName evidence="4">Tetratricopeptide repeat protein</fullName>
    </recommendedName>
</protein>
<evidence type="ECO:0008006" key="4">
    <source>
        <dbReference type="Google" id="ProtNLM"/>
    </source>
</evidence>
<evidence type="ECO:0000313" key="3">
    <source>
        <dbReference type="Proteomes" id="UP000784880"/>
    </source>
</evidence>
<comment type="caution">
    <text evidence="2">The sequence shown here is derived from an EMBL/GenBank/DDBJ whole genome shotgun (WGS) entry which is preliminary data.</text>
</comment>
<evidence type="ECO:0000313" key="2">
    <source>
        <dbReference type="EMBL" id="MBU9713332.1"/>
    </source>
</evidence>
<sequence>MSYMAHAYILLAKVKIKMGSYFEAKMFLKRAIQSYPTYTDLYYLLGITNRRLNNRKEAVEALDSAIRLGDYTGIYITEEGSGSYLSYYELGEIYREMENNPDAIKSYIQCIKTAPPSFLKAYEKIPICYEKLEKEELITKFLEEECLCSFHMAESFITHEFYKEALMILKRIPKSALKLELEISCFIQLGLYEIAQALLEQCFKIGKKKESLILLYIYCHWSQQLSLPYEFFTELKRNKKLRWISSLLRWYHDGDNLEIPNEKIIFIVDLMLTYRFVRLSESFISKIDKEELELTYGKRLFLKGYFHRSADNFLHIMKEKKLDGEGTFYLGEMMLEKGKIDDANYLFQEAYKQDVSRARYGISYCQLYKAYQLVSKAKQNLVRNSLLLDHLNIITEELHVLEMGQWRTTWNRLERRNKER</sequence>
<dbReference type="Proteomes" id="UP000784880">
    <property type="component" value="Unassembled WGS sequence"/>
</dbReference>
<reference evidence="2 3" key="1">
    <citation type="submission" date="2021-06" db="EMBL/GenBank/DDBJ databases">
        <title>Bacillus sp. RD4P76, an endophyte from a halophyte.</title>
        <authorList>
            <person name="Sun J.-Q."/>
        </authorList>
    </citation>
    <scope>NUCLEOTIDE SEQUENCE [LARGE SCALE GENOMIC DNA]</scope>
    <source>
        <strain evidence="2 3">CGMCC 1.15917</strain>
    </source>
</reference>